<dbReference type="InterPro" id="IPR001251">
    <property type="entry name" value="CRAL-TRIO_dom"/>
</dbReference>
<organism evidence="2 3">
    <name type="scientific">Drosophila kikkawai</name>
    <name type="common">Fruit fly</name>
    <dbReference type="NCBI Taxonomy" id="30033"/>
    <lineage>
        <taxon>Eukaryota</taxon>
        <taxon>Metazoa</taxon>
        <taxon>Ecdysozoa</taxon>
        <taxon>Arthropoda</taxon>
        <taxon>Hexapoda</taxon>
        <taxon>Insecta</taxon>
        <taxon>Pterygota</taxon>
        <taxon>Neoptera</taxon>
        <taxon>Endopterygota</taxon>
        <taxon>Diptera</taxon>
        <taxon>Brachycera</taxon>
        <taxon>Muscomorpha</taxon>
        <taxon>Ephydroidea</taxon>
        <taxon>Drosophilidae</taxon>
        <taxon>Drosophila</taxon>
        <taxon>Sophophora</taxon>
    </lineage>
</organism>
<dbReference type="InterPro" id="IPR036273">
    <property type="entry name" value="CRAL/TRIO_N_dom_sf"/>
</dbReference>
<sequence length="297" mass="34330">MDNDTDLATPVSTPETAWSGQLAEMIAWFEGNPNLPEKIEPIVMLRFLKCMAYDVKKTQALVELNYTMRNKHPHLFMDRNMNDEMTAKGLKVSDCLILPGITPEGNKLLFFRMTDLDPTTRNSVEETKIFFMLSDARFTRPDAEVDVGKDYVLDEGDIASGDVQIVDIEGYTLRHLAYVSIFVLRIYMKFLQEAYPCRLRAMHVINCPSFLDKLVSMMSPFLREEVRNMIKYHTEGLESLYAEVPRDMLPVEYGGKAGTIEQLKARSIQSIREKSAYLSDERYWKITSQSKSRWSWF</sequence>
<dbReference type="InterPro" id="IPR036865">
    <property type="entry name" value="CRAL-TRIO_dom_sf"/>
</dbReference>
<accession>A0A6P4JJ08</accession>
<dbReference type="PANTHER" id="PTHR10174">
    <property type="entry name" value="ALPHA-TOCOPHEROL TRANSFER PROTEIN-RELATED"/>
    <property type="match status" value="1"/>
</dbReference>
<dbReference type="Pfam" id="PF00650">
    <property type="entry name" value="CRAL_TRIO"/>
    <property type="match status" value="1"/>
</dbReference>
<dbReference type="GeneID" id="108083370"/>
<reference evidence="3" key="1">
    <citation type="submission" date="2025-08" db="UniProtKB">
        <authorList>
            <consortium name="RefSeq"/>
        </authorList>
    </citation>
    <scope>IDENTIFICATION</scope>
    <source>
        <strain evidence="3">14028-0561.14</strain>
        <tissue evidence="3">Whole fly</tissue>
    </source>
</reference>
<name>A0A6P4JJ08_DROKI</name>
<gene>
    <name evidence="3" type="primary">LOC108083370</name>
</gene>
<dbReference type="AlphaFoldDB" id="A0A6P4JJ08"/>
<dbReference type="PROSITE" id="PS50191">
    <property type="entry name" value="CRAL_TRIO"/>
    <property type="match status" value="1"/>
</dbReference>
<proteinExistence type="predicted"/>
<dbReference type="PANTHER" id="PTHR10174:SF222">
    <property type="entry name" value="GH10083P-RELATED"/>
    <property type="match status" value="1"/>
</dbReference>
<evidence type="ECO:0000313" key="2">
    <source>
        <dbReference type="Proteomes" id="UP001652661"/>
    </source>
</evidence>
<dbReference type="Gene3D" id="1.20.5.1200">
    <property type="entry name" value="Alpha-tocopherol transfer"/>
    <property type="match status" value="1"/>
</dbReference>
<dbReference type="GO" id="GO:0016020">
    <property type="term" value="C:membrane"/>
    <property type="evidence" value="ECO:0007669"/>
    <property type="project" value="TreeGrafter"/>
</dbReference>
<dbReference type="SMART" id="SM00516">
    <property type="entry name" value="SEC14"/>
    <property type="match status" value="1"/>
</dbReference>
<keyword evidence="2" id="KW-1185">Reference proteome</keyword>
<dbReference type="CDD" id="cd00170">
    <property type="entry name" value="SEC14"/>
    <property type="match status" value="1"/>
</dbReference>
<dbReference type="RefSeq" id="XP_017034603.1">
    <property type="nucleotide sequence ID" value="XM_017179114.3"/>
</dbReference>
<dbReference type="Gene3D" id="3.40.525.10">
    <property type="entry name" value="CRAL-TRIO lipid binding domain"/>
    <property type="match status" value="1"/>
</dbReference>
<feature type="domain" description="CRAL-TRIO" evidence="1">
    <location>
        <begin position="83"/>
        <end position="261"/>
    </location>
</feature>
<evidence type="ECO:0000259" key="1">
    <source>
        <dbReference type="PROSITE" id="PS50191"/>
    </source>
</evidence>
<dbReference type="GO" id="GO:1902936">
    <property type="term" value="F:phosphatidylinositol bisphosphate binding"/>
    <property type="evidence" value="ECO:0007669"/>
    <property type="project" value="TreeGrafter"/>
</dbReference>
<protein>
    <submittedName>
        <fullName evidence="3">Alpha-tocopherol transfer protein-like</fullName>
    </submittedName>
</protein>
<evidence type="ECO:0000313" key="3">
    <source>
        <dbReference type="RefSeq" id="XP_017034603.1"/>
    </source>
</evidence>
<dbReference type="SUPFAM" id="SSF46938">
    <property type="entry name" value="CRAL/TRIO N-terminal domain"/>
    <property type="match status" value="1"/>
</dbReference>
<dbReference type="OrthoDB" id="1434354at2759"/>
<dbReference type="Proteomes" id="UP001652661">
    <property type="component" value="Chromosome X"/>
</dbReference>
<dbReference type="SUPFAM" id="SSF52087">
    <property type="entry name" value="CRAL/TRIO domain"/>
    <property type="match status" value="1"/>
</dbReference>